<proteinExistence type="predicted"/>
<evidence type="ECO:0000313" key="1">
    <source>
        <dbReference type="EMBL" id="MBC5652278.1"/>
    </source>
</evidence>
<dbReference type="RefSeq" id="WP_186901721.1">
    <property type="nucleotide sequence ID" value="NZ_JACOOT010000033.1"/>
</dbReference>
<keyword evidence="2" id="KW-1185">Reference proteome</keyword>
<gene>
    <name evidence="1" type="ORF">H8S54_14485</name>
</gene>
<dbReference type="Proteomes" id="UP000652847">
    <property type="component" value="Unassembled WGS sequence"/>
</dbReference>
<dbReference type="EMBL" id="JACOOT010000033">
    <property type="protein sequence ID" value="MBC5652278.1"/>
    <property type="molecule type" value="Genomic_DNA"/>
</dbReference>
<evidence type="ECO:0000313" key="2">
    <source>
        <dbReference type="Proteomes" id="UP000652847"/>
    </source>
</evidence>
<comment type="caution">
    <text evidence="1">The sequence shown here is derived from an EMBL/GenBank/DDBJ whole genome shotgun (WGS) entry which is preliminary data.</text>
</comment>
<protein>
    <submittedName>
        <fullName evidence="1">Uncharacterized protein</fullName>
    </submittedName>
</protein>
<reference evidence="1 2" key="1">
    <citation type="submission" date="2020-08" db="EMBL/GenBank/DDBJ databases">
        <title>Genome public.</title>
        <authorList>
            <person name="Liu C."/>
            <person name="Sun Q."/>
        </authorList>
    </citation>
    <scope>NUCLEOTIDE SEQUENCE [LARGE SCALE GENOMIC DNA]</scope>
    <source>
        <strain evidence="1 2">BX17</strain>
    </source>
</reference>
<name>A0A8I0AKX3_9FIRM</name>
<organism evidence="1 2">
    <name type="scientific">Blautia segnis</name>
    <dbReference type="NCBI Taxonomy" id="2763030"/>
    <lineage>
        <taxon>Bacteria</taxon>
        <taxon>Bacillati</taxon>
        <taxon>Bacillota</taxon>
        <taxon>Clostridia</taxon>
        <taxon>Lachnospirales</taxon>
        <taxon>Lachnospiraceae</taxon>
        <taxon>Blautia</taxon>
    </lineage>
</organism>
<accession>A0A8I0AKX3</accession>
<dbReference type="AlphaFoldDB" id="A0A8I0AKX3"/>
<sequence>MEKSFPKTKEYMVPQIYDYILHRSGDKSVQNDKTGIQRMLQNFNGAFTEEQLRENMEKYNLTKMFELVKKYFKREYDYEDNSIILSNNYQQSINSYLYDDQVNPIFIHIDELLESTMIAFLAAAFKWSKEFENLEVYGECFKYVLFLLNDVCIFGKMQGVEANNALLKLLSNDTQILQLAESCYWTILVFSLAHEMAHAYFAHIGKKYSEKHLERKEYDADMVAYDIVLRIIMDADKEHILEDYTYLAPMMYMDFFDLYYYTDRILYKTRFYDPSHPTPDKRKRRLFAVVNKDEYEFDAVSGNDLYRDFLDIFKEYKEQVLLKMERGKLDKIIHVEKRRKMRGENEYDTAGSTEI</sequence>